<sequence>MFKSLLRPPLSSGNSEEGEKGPSHIVIVEIVFLPLPLLRPHFVITYIHQIFASERHISHHQYDKIKETPLKELHGNHSKNEHEE</sequence>
<accession>A0ABV0PYK4</accession>
<feature type="region of interest" description="Disordered" evidence="1">
    <location>
        <begin position="1"/>
        <end position="21"/>
    </location>
</feature>
<reference evidence="2 3" key="1">
    <citation type="submission" date="2021-06" db="EMBL/GenBank/DDBJ databases">
        <authorList>
            <person name="Palmer J.M."/>
        </authorList>
    </citation>
    <scope>NUCLEOTIDE SEQUENCE [LARGE SCALE GENOMIC DNA]</scope>
    <source>
        <strain evidence="2 3">GA_2019</strain>
        <tissue evidence="2">Muscle</tissue>
    </source>
</reference>
<comment type="caution">
    <text evidence="2">The sequence shown here is derived from an EMBL/GenBank/DDBJ whole genome shotgun (WGS) entry which is preliminary data.</text>
</comment>
<proteinExistence type="predicted"/>
<evidence type="ECO:0000313" key="3">
    <source>
        <dbReference type="Proteomes" id="UP001476798"/>
    </source>
</evidence>
<evidence type="ECO:0000313" key="2">
    <source>
        <dbReference type="EMBL" id="MEQ2188397.1"/>
    </source>
</evidence>
<keyword evidence="3" id="KW-1185">Reference proteome</keyword>
<name>A0ABV0PYK4_9TELE</name>
<dbReference type="EMBL" id="JAHRIO010090995">
    <property type="protein sequence ID" value="MEQ2188397.1"/>
    <property type="molecule type" value="Genomic_DNA"/>
</dbReference>
<dbReference type="Proteomes" id="UP001476798">
    <property type="component" value="Unassembled WGS sequence"/>
</dbReference>
<evidence type="ECO:0000256" key="1">
    <source>
        <dbReference type="SAM" id="MobiDB-lite"/>
    </source>
</evidence>
<gene>
    <name evidence="2" type="ORF">GOODEAATRI_014561</name>
</gene>
<organism evidence="2 3">
    <name type="scientific">Goodea atripinnis</name>
    <dbReference type="NCBI Taxonomy" id="208336"/>
    <lineage>
        <taxon>Eukaryota</taxon>
        <taxon>Metazoa</taxon>
        <taxon>Chordata</taxon>
        <taxon>Craniata</taxon>
        <taxon>Vertebrata</taxon>
        <taxon>Euteleostomi</taxon>
        <taxon>Actinopterygii</taxon>
        <taxon>Neopterygii</taxon>
        <taxon>Teleostei</taxon>
        <taxon>Neoteleostei</taxon>
        <taxon>Acanthomorphata</taxon>
        <taxon>Ovalentaria</taxon>
        <taxon>Atherinomorphae</taxon>
        <taxon>Cyprinodontiformes</taxon>
        <taxon>Goodeidae</taxon>
        <taxon>Goodea</taxon>
    </lineage>
</organism>
<protein>
    <submittedName>
        <fullName evidence="2">Uncharacterized protein</fullName>
    </submittedName>
</protein>